<protein>
    <submittedName>
        <fullName evidence="1">Uncharacterized protein</fullName>
    </submittedName>
</protein>
<dbReference type="OrthoDB" id="154641at2157"/>
<dbReference type="EMBL" id="CP003929">
    <property type="protein sequence ID" value="AGB37026.1"/>
    <property type="molecule type" value="Genomic_DNA"/>
</dbReference>
<gene>
    <name evidence="1" type="ORF">Natoc_1189</name>
</gene>
<organism evidence="1 2">
    <name type="scientific">Natronococcus occultus SP4</name>
    <dbReference type="NCBI Taxonomy" id="694430"/>
    <lineage>
        <taxon>Archaea</taxon>
        <taxon>Methanobacteriati</taxon>
        <taxon>Methanobacteriota</taxon>
        <taxon>Stenosarchaea group</taxon>
        <taxon>Halobacteria</taxon>
        <taxon>Halobacteriales</taxon>
        <taxon>Natrialbaceae</taxon>
        <taxon>Natronococcus</taxon>
    </lineage>
</organism>
<dbReference type="eggNOG" id="arCOG10755">
    <property type="taxonomic scope" value="Archaea"/>
</dbReference>
<dbReference type="KEGG" id="nou:Natoc_1189"/>
<dbReference type="GeneID" id="54763852"/>
<dbReference type="AlphaFoldDB" id="L0JW76"/>
<proteinExistence type="predicted"/>
<evidence type="ECO:0000313" key="1">
    <source>
        <dbReference type="EMBL" id="AGB37026.1"/>
    </source>
</evidence>
<dbReference type="HOGENOM" id="CLU_3038977_0_0_2"/>
<dbReference type="Proteomes" id="UP000010878">
    <property type="component" value="Chromosome"/>
</dbReference>
<accession>L0JW76</accession>
<dbReference type="RefSeq" id="WP_015320477.1">
    <property type="nucleotide sequence ID" value="NC_019974.1"/>
</dbReference>
<keyword evidence="2" id="KW-1185">Reference proteome</keyword>
<reference evidence="1 2" key="1">
    <citation type="submission" date="2012-11" db="EMBL/GenBank/DDBJ databases">
        <title>FINISHED of Natronococcus occultus SP4, DSM 3396.</title>
        <authorList>
            <consortium name="DOE Joint Genome Institute"/>
            <person name="Eisen J."/>
            <person name="Huntemann M."/>
            <person name="Wei C.-L."/>
            <person name="Han J."/>
            <person name="Detter J.C."/>
            <person name="Han C."/>
            <person name="Tapia R."/>
            <person name="Chen A."/>
            <person name="Kyrpides N."/>
            <person name="Mavromatis K."/>
            <person name="Markowitz V."/>
            <person name="Szeto E."/>
            <person name="Ivanova N."/>
            <person name="Mikhailova N."/>
            <person name="Ovchinnikova G."/>
            <person name="Pagani I."/>
            <person name="Pati A."/>
            <person name="Goodwin L."/>
            <person name="Nordberg H.P."/>
            <person name="Cantor M.N."/>
            <person name="Hua S.X."/>
            <person name="Woyke T."/>
            <person name="Eisen J."/>
            <person name="Klenk H.-P."/>
            <person name="Klenk H.-P."/>
        </authorList>
    </citation>
    <scope>NUCLEOTIDE SEQUENCE [LARGE SCALE GENOMIC DNA]</scope>
    <source>
        <strain evidence="1 2">SP4</strain>
    </source>
</reference>
<name>L0JW76_9EURY</name>
<evidence type="ECO:0000313" key="2">
    <source>
        <dbReference type="Proteomes" id="UP000010878"/>
    </source>
</evidence>
<sequence>MAYQLRCDRCTLDQAFTDWADANQAASTHEADNPTHWVTILEGQPA</sequence>